<accession>A0AAW0EX33</accession>
<evidence type="ECO:0000256" key="1">
    <source>
        <dbReference type="ARBA" id="ARBA00006524"/>
    </source>
</evidence>
<dbReference type="GO" id="GO:0006364">
    <property type="term" value="P:rRNA processing"/>
    <property type="evidence" value="ECO:0007669"/>
    <property type="project" value="UniProtKB-KW"/>
</dbReference>
<organism evidence="4 5">
    <name type="scientific">Novymonas esmeraldas</name>
    <dbReference type="NCBI Taxonomy" id="1808958"/>
    <lineage>
        <taxon>Eukaryota</taxon>
        <taxon>Discoba</taxon>
        <taxon>Euglenozoa</taxon>
        <taxon>Kinetoplastea</taxon>
        <taxon>Metakinetoplastina</taxon>
        <taxon>Trypanosomatida</taxon>
        <taxon>Trypanosomatidae</taxon>
        <taxon>Novymonas</taxon>
    </lineage>
</organism>
<dbReference type="EMBL" id="JAECZO010000132">
    <property type="protein sequence ID" value="KAK7198106.1"/>
    <property type="molecule type" value="Genomic_DNA"/>
</dbReference>
<keyword evidence="5" id="KW-1185">Reference proteome</keyword>
<comment type="similarity">
    <text evidence="1">Belongs to the TSR2 family.</text>
</comment>
<dbReference type="AlphaFoldDB" id="A0AAW0EX33"/>
<feature type="compositionally biased region" description="Acidic residues" evidence="3">
    <location>
        <begin position="149"/>
        <end position="183"/>
    </location>
</feature>
<reference evidence="4 5" key="1">
    <citation type="journal article" date="2021" name="MBio">
        <title>A New Model Trypanosomatid, Novymonas esmeraldas: Genomic Perception of Its 'Candidatus Pandoraea novymonadis' Endosymbiont.</title>
        <authorList>
            <person name="Zakharova A."/>
            <person name="Saura A."/>
            <person name="Butenko A."/>
            <person name="Podesvova L."/>
            <person name="Warmusova S."/>
            <person name="Kostygov A.Y."/>
            <person name="Nenarokova A."/>
            <person name="Lukes J."/>
            <person name="Opperdoes F.R."/>
            <person name="Yurchenko V."/>
        </authorList>
    </citation>
    <scope>NUCLEOTIDE SEQUENCE [LARGE SCALE GENOMIC DNA]</scope>
    <source>
        <strain evidence="4 5">E262AT.01</strain>
    </source>
</reference>
<evidence type="ECO:0000313" key="5">
    <source>
        <dbReference type="Proteomes" id="UP001430356"/>
    </source>
</evidence>
<feature type="compositionally biased region" description="Low complexity" evidence="3">
    <location>
        <begin position="188"/>
        <end position="215"/>
    </location>
</feature>
<keyword evidence="2" id="KW-0698">rRNA processing</keyword>
<dbReference type="InterPro" id="IPR019398">
    <property type="entry name" value="Pre-rRNA_process_TSR2"/>
</dbReference>
<dbReference type="PANTHER" id="PTHR21250">
    <property type="entry name" value="PRE-RRNA-PROCESSING PROTEIN TSR2 HOMOLOG"/>
    <property type="match status" value="1"/>
</dbReference>
<comment type="caution">
    <text evidence="4">The sequence shown here is derived from an EMBL/GenBank/DDBJ whole genome shotgun (WGS) entry which is preliminary data.</text>
</comment>
<feature type="region of interest" description="Disordered" evidence="3">
    <location>
        <begin position="139"/>
        <end position="235"/>
    </location>
</feature>
<dbReference type="Proteomes" id="UP001430356">
    <property type="component" value="Unassembled WGS sequence"/>
</dbReference>
<evidence type="ECO:0000256" key="3">
    <source>
        <dbReference type="SAM" id="MobiDB-lite"/>
    </source>
</evidence>
<evidence type="ECO:0000256" key="2">
    <source>
        <dbReference type="ARBA" id="ARBA00022552"/>
    </source>
</evidence>
<proteinExistence type="inferred from homology"/>
<evidence type="ECO:0000313" key="4">
    <source>
        <dbReference type="EMBL" id="KAK7198106.1"/>
    </source>
</evidence>
<gene>
    <name evidence="4" type="ORF">NESM_000767000</name>
</gene>
<protein>
    <submittedName>
        <fullName evidence="4">Uncharacterized protein</fullName>
    </submittedName>
</protein>
<name>A0AAW0EX33_9TRYP</name>
<sequence>MQANGAPMSYGAQLRASMQTLHATDAQFAQFTRGLQAVLHQWTALQLVAQHCDSRAPAVLYEDLCSWHQRDGEVYVDDMEVYFDEFFDNIRFVRIEDDSMQEVGTVLHDMYCRCCRNDFSLVEHYVGTLAVYAQTNPVAQSVNGGTAGDMDDNEAEEDDADEDADADSEDRCEEDDMGNEEEERAPVQAQPPRTHQQAPPPRQQQQQQQQHQQNPQRKKRKNASVRTKDGWNIIL</sequence>